<organism evidence="2 3">
    <name type="scientific">Aureobasidium pullulans</name>
    <name type="common">Black yeast</name>
    <name type="synonym">Pullularia pullulans</name>
    <dbReference type="NCBI Taxonomy" id="5580"/>
    <lineage>
        <taxon>Eukaryota</taxon>
        <taxon>Fungi</taxon>
        <taxon>Dikarya</taxon>
        <taxon>Ascomycota</taxon>
        <taxon>Pezizomycotina</taxon>
        <taxon>Dothideomycetes</taxon>
        <taxon>Dothideomycetidae</taxon>
        <taxon>Dothideales</taxon>
        <taxon>Saccotheciaceae</taxon>
        <taxon>Aureobasidium</taxon>
    </lineage>
</organism>
<evidence type="ECO:0000256" key="1">
    <source>
        <dbReference type="SAM" id="MobiDB-lite"/>
    </source>
</evidence>
<evidence type="ECO:0000313" key="3">
    <source>
        <dbReference type="Proteomes" id="UP000308724"/>
    </source>
</evidence>
<name>A0A4T0BZ43_AURPU</name>
<evidence type="ECO:0000313" key="2">
    <source>
        <dbReference type="EMBL" id="TIA39738.1"/>
    </source>
</evidence>
<comment type="caution">
    <text evidence="2">The sequence shown here is derived from an EMBL/GenBank/DDBJ whole genome shotgun (WGS) entry which is preliminary data.</text>
</comment>
<feature type="compositionally biased region" description="Low complexity" evidence="1">
    <location>
        <begin position="141"/>
        <end position="165"/>
    </location>
</feature>
<reference evidence="2 3" key="1">
    <citation type="submission" date="2018-10" db="EMBL/GenBank/DDBJ databases">
        <title>Fifty Aureobasidium pullulans genomes reveal a recombining polyextremotolerant generalist.</title>
        <authorList>
            <person name="Gostincar C."/>
            <person name="Turk M."/>
            <person name="Zajc J."/>
            <person name="Gunde-Cimerman N."/>
        </authorList>
    </citation>
    <scope>NUCLEOTIDE SEQUENCE [LARGE SCALE GENOMIC DNA]</scope>
    <source>
        <strain evidence="2 3">EXF-1645</strain>
    </source>
</reference>
<feature type="region of interest" description="Disordered" evidence="1">
    <location>
        <begin position="135"/>
        <end position="205"/>
    </location>
</feature>
<accession>A0A4T0BZ43</accession>
<gene>
    <name evidence="2" type="ORF">D6C78_03034</name>
</gene>
<sequence length="470" mass="51448">YIDCYKNPKHSLCAWTSYSPDQCQCQHNKKFCSHSCLFDTLPHTTYSVSPPLVLRLSYSNVANLKSQQVTATQSVSRSILELPLVCSFPLLLHSSFPNVANLKSQHPKKSQDLYLSYLFQFSQSTFNVQRSAIMPPKGSKKAVTTKAATKAAKPAAEPAPTTPDAESGDENQAPSTPATKTKTPRKRGTPKVANKLATPASGAGPIDVTYENDSVLATPLPKAKGGGFGQTVKLSAAQPFELVASYMLDNGCQAIIIKPAAPFQFMKLPKDIRGRILRYNLAPKNADGVLLNKIDIVEKSGAIKAKDYAKEFKHRLAITILNKESAAEARQILYGFRLKFDNTMSLLQFMSSAGDEVRKAMCRITIGNWVKGTAMASMTMLMDCTNLTSVVIIAGVGTNSKPDKAAKVFFAEAGRFIQNLVTANGGRKEVVFEIITFGKHCFSIKDEDELEDWDDDQVNIFTSEINAKLK</sequence>
<protein>
    <submittedName>
        <fullName evidence="2">Uncharacterized protein</fullName>
    </submittedName>
</protein>
<dbReference type="EMBL" id="QZBZ01000041">
    <property type="protein sequence ID" value="TIA39738.1"/>
    <property type="molecule type" value="Genomic_DNA"/>
</dbReference>
<dbReference type="AlphaFoldDB" id="A0A4T0BZ43"/>
<feature type="non-terminal residue" evidence="2">
    <location>
        <position position="1"/>
    </location>
</feature>
<proteinExistence type="predicted"/>
<dbReference type="Proteomes" id="UP000308724">
    <property type="component" value="Unassembled WGS sequence"/>
</dbReference>